<proteinExistence type="predicted"/>
<organism evidence="2 3">
    <name type="scientific">Cytobacillus purgationiresistens</name>
    <dbReference type="NCBI Taxonomy" id="863449"/>
    <lineage>
        <taxon>Bacteria</taxon>
        <taxon>Bacillati</taxon>
        <taxon>Bacillota</taxon>
        <taxon>Bacilli</taxon>
        <taxon>Bacillales</taxon>
        <taxon>Bacillaceae</taxon>
        <taxon>Cytobacillus</taxon>
    </lineage>
</organism>
<evidence type="ECO:0000313" key="3">
    <source>
        <dbReference type="Proteomes" id="UP001238088"/>
    </source>
</evidence>
<dbReference type="RefSeq" id="WP_307475564.1">
    <property type="nucleotide sequence ID" value="NZ_JAUSUB010000010.1"/>
</dbReference>
<dbReference type="EMBL" id="JAUSUB010000010">
    <property type="protein sequence ID" value="MDQ0270831.1"/>
    <property type="molecule type" value="Genomic_DNA"/>
</dbReference>
<keyword evidence="1" id="KW-0812">Transmembrane</keyword>
<evidence type="ECO:0008006" key="4">
    <source>
        <dbReference type="Google" id="ProtNLM"/>
    </source>
</evidence>
<protein>
    <recommendedName>
        <fullName evidence="4">DUF4367 domain-containing protein</fullName>
    </recommendedName>
</protein>
<accession>A0ABU0AJF5</accession>
<reference evidence="2 3" key="1">
    <citation type="submission" date="2023-07" db="EMBL/GenBank/DDBJ databases">
        <title>Genomic Encyclopedia of Type Strains, Phase IV (KMG-IV): sequencing the most valuable type-strain genomes for metagenomic binning, comparative biology and taxonomic classification.</title>
        <authorList>
            <person name="Goeker M."/>
        </authorList>
    </citation>
    <scope>NUCLEOTIDE SEQUENCE [LARGE SCALE GENOMIC DNA]</scope>
    <source>
        <strain evidence="2 3">DSM 23494</strain>
    </source>
</reference>
<comment type="caution">
    <text evidence="2">The sequence shown here is derived from an EMBL/GenBank/DDBJ whole genome shotgun (WGS) entry which is preliminary data.</text>
</comment>
<gene>
    <name evidence="2" type="ORF">J2S17_002716</name>
</gene>
<keyword evidence="1" id="KW-1133">Transmembrane helix</keyword>
<sequence length="195" mass="23025">MKKFSQIDESLKELNMLHRDIEEKHKSFQKIQEKINQCRPREKRGYIHLAHSAALIAVITIFIGLTYIEWKDTQAISPFLSASIDETILATSRSEKSFRPTEYNYEIDHRTSDNHSWIDVITSLVNNGKRVSYVPENPPAYDCLIRLDNDQTIELKIWVEQNEVYYKKRSEQVFYKAIKDDRTKFLTSMQDGFKE</sequence>
<keyword evidence="3" id="KW-1185">Reference proteome</keyword>
<evidence type="ECO:0000256" key="1">
    <source>
        <dbReference type="SAM" id="Phobius"/>
    </source>
</evidence>
<feature type="transmembrane region" description="Helical" evidence="1">
    <location>
        <begin position="46"/>
        <end position="68"/>
    </location>
</feature>
<evidence type="ECO:0000313" key="2">
    <source>
        <dbReference type="EMBL" id="MDQ0270831.1"/>
    </source>
</evidence>
<dbReference type="Proteomes" id="UP001238088">
    <property type="component" value="Unassembled WGS sequence"/>
</dbReference>
<keyword evidence="1" id="KW-0472">Membrane</keyword>
<name>A0ABU0AJF5_9BACI</name>